<keyword evidence="1" id="KW-1133">Transmembrane helix</keyword>
<gene>
    <name evidence="3" type="ORF">M9189_03770</name>
</gene>
<feature type="transmembrane region" description="Helical" evidence="1">
    <location>
        <begin position="121"/>
        <end position="146"/>
    </location>
</feature>
<dbReference type="GO" id="GO:0003677">
    <property type="term" value="F:DNA binding"/>
    <property type="evidence" value="ECO:0007669"/>
    <property type="project" value="InterPro"/>
</dbReference>
<keyword evidence="1" id="KW-0472">Membrane</keyword>
<sequence length="285" mass="33088">MSLEIRKKGYIPDYFVTWRNTILQVLFTALFAFLFINIYKPFGAGEWYQEKWWMFSLGSAALVIVGMIVIIVSRLLMLARRRKGPIRIRYYVFSVAAEILFMGAAYAVLELVVLGGVRPFWILLYMAVQNTSLILLIPYIISLLFFSWRENKLTLEQLVSQLRAKRHFIPFEDENGVLRLTINSGDLLYLKASDNYVDIIYRSGEKTKTYVLRNTLKKLEGSLDGLPLLRCHRSYMVNVTSVKILKRDKGKFVLWLDEDGSITIPVSRGYADEVLKYFESVYRGE</sequence>
<dbReference type="PANTHER" id="PTHR37299">
    <property type="entry name" value="TRANSCRIPTIONAL REGULATOR-RELATED"/>
    <property type="match status" value="1"/>
</dbReference>
<dbReference type="RefSeq" id="WP_250724701.1">
    <property type="nucleotide sequence ID" value="NZ_CP098400.1"/>
</dbReference>
<accession>A0A9J6ZR76</accession>
<keyword evidence="1" id="KW-0812">Transmembrane</keyword>
<feature type="transmembrane region" description="Helical" evidence="1">
    <location>
        <begin position="52"/>
        <end position="76"/>
    </location>
</feature>
<dbReference type="SMART" id="SM00850">
    <property type="entry name" value="LytTR"/>
    <property type="match status" value="1"/>
</dbReference>
<reference evidence="3" key="1">
    <citation type="submission" date="2022-05" db="EMBL/GenBank/DDBJ databases">
        <authorList>
            <person name="Sun X."/>
        </authorList>
    </citation>
    <scope>NUCLEOTIDE SEQUENCE</scope>
    <source>
        <strain evidence="3">Ai-910</strain>
    </source>
</reference>
<feature type="transmembrane region" description="Helical" evidence="1">
    <location>
        <begin position="88"/>
        <end position="109"/>
    </location>
</feature>
<evidence type="ECO:0000313" key="4">
    <source>
        <dbReference type="Proteomes" id="UP001056426"/>
    </source>
</evidence>
<proteinExistence type="predicted"/>
<feature type="domain" description="HTH LytTR-type" evidence="2">
    <location>
        <begin position="169"/>
        <end position="280"/>
    </location>
</feature>
<dbReference type="KEGG" id="alkq:M9189_03770"/>
<evidence type="ECO:0000313" key="3">
    <source>
        <dbReference type="EMBL" id="URW80468.1"/>
    </source>
</evidence>
<dbReference type="PANTHER" id="PTHR37299:SF1">
    <property type="entry name" value="STAGE 0 SPORULATION PROTEIN A HOMOLOG"/>
    <property type="match status" value="1"/>
</dbReference>
<dbReference type="Gene3D" id="2.40.50.1020">
    <property type="entry name" value="LytTr DNA-binding domain"/>
    <property type="match status" value="1"/>
</dbReference>
<dbReference type="PROSITE" id="PS50930">
    <property type="entry name" value="HTH_LYTTR"/>
    <property type="match status" value="1"/>
</dbReference>
<feature type="transmembrane region" description="Helical" evidence="1">
    <location>
        <begin position="21"/>
        <end position="40"/>
    </location>
</feature>
<protein>
    <submittedName>
        <fullName evidence="3">LytTR family transcriptional regulator</fullName>
    </submittedName>
</protein>
<reference evidence="3" key="2">
    <citation type="submission" date="2022-06" db="EMBL/GenBank/DDBJ databases">
        <title>Xiashengella guii gen. nov. sp. nov., a bacterium isolated form anaerobic digestion tank.</title>
        <authorList>
            <person name="Huang H."/>
        </authorList>
    </citation>
    <scope>NUCLEOTIDE SEQUENCE</scope>
    <source>
        <strain evidence="3">Ai-910</strain>
    </source>
</reference>
<dbReference type="GO" id="GO:0000156">
    <property type="term" value="F:phosphorelay response regulator activity"/>
    <property type="evidence" value="ECO:0007669"/>
    <property type="project" value="InterPro"/>
</dbReference>
<dbReference type="EMBL" id="CP098400">
    <property type="protein sequence ID" value="URW80468.1"/>
    <property type="molecule type" value="Genomic_DNA"/>
</dbReference>
<dbReference type="Pfam" id="PF04397">
    <property type="entry name" value="LytTR"/>
    <property type="match status" value="1"/>
</dbReference>
<evidence type="ECO:0000256" key="1">
    <source>
        <dbReference type="SAM" id="Phobius"/>
    </source>
</evidence>
<evidence type="ECO:0000259" key="2">
    <source>
        <dbReference type="PROSITE" id="PS50930"/>
    </source>
</evidence>
<dbReference type="InterPro" id="IPR046947">
    <property type="entry name" value="LytR-like"/>
</dbReference>
<organism evidence="3 4">
    <name type="scientific">Xiashengella succiniciproducens</name>
    <dbReference type="NCBI Taxonomy" id="2949635"/>
    <lineage>
        <taxon>Bacteria</taxon>
        <taxon>Pseudomonadati</taxon>
        <taxon>Bacteroidota</taxon>
        <taxon>Bacteroidia</taxon>
        <taxon>Marinilabiliales</taxon>
        <taxon>Marinilabiliaceae</taxon>
        <taxon>Xiashengella</taxon>
    </lineage>
</organism>
<dbReference type="Proteomes" id="UP001056426">
    <property type="component" value="Chromosome"/>
</dbReference>
<keyword evidence="4" id="KW-1185">Reference proteome</keyword>
<dbReference type="InterPro" id="IPR007492">
    <property type="entry name" value="LytTR_DNA-bd_dom"/>
</dbReference>
<name>A0A9J6ZR76_9BACT</name>
<dbReference type="AlphaFoldDB" id="A0A9J6ZR76"/>